<dbReference type="Pfam" id="PF00750">
    <property type="entry name" value="tRNA-synt_1d"/>
    <property type="match status" value="1"/>
</dbReference>
<evidence type="ECO:0000256" key="10">
    <source>
        <dbReference type="RuleBase" id="RU363038"/>
    </source>
</evidence>
<dbReference type="GO" id="GO:0005524">
    <property type="term" value="F:ATP binding"/>
    <property type="evidence" value="ECO:0007669"/>
    <property type="project" value="UniProtKB-KW"/>
</dbReference>
<keyword evidence="6 10" id="KW-0648">Protein biosynthesis</keyword>
<evidence type="ECO:0000256" key="7">
    <source>
        <dbReference type="ARBA" id="ARBA00023146"/>
    </source>
</evidence>
<proteinExistence type="inferred from homology"/>
<evidence type="ECO:0000313" key="14">
    <source>
        <dbReference type="Proteomes" id="UP000886861"/>
    </source>
</evidence>
<evidence type="ECO:0000259" key="11">
    <source>
        <dbReference type="SMART" id="SM00836"/>
    </source>
</evidence>
<dbReference type="InterPro" id="IPR001278">
    <property type="entry name" value="Arg-tRNA-ligase"/>
</dbReference>
<dbReference type="InterPro" id="IPR009080">
    <property type="entry name" value="tRNAsynth_Ia_anticodon-bd"/>
</dbReference>
<reference evidence="13" key="1">
    <citation type="submission" date="2020-10" db="EMBL/GenBank/DDBJ databases">
        <authorList>
            <person name="Gilroy R."/>
        </authorList>
    </citation>
    <scope>NUCLEOTIDE SEQUENCE</scope>
    <source>
        <strain evidence="13">CHK186-9395</strain>
    </source>
</reference>
<dbReference type="Pfam" id="PF05746">
    <property type="entry name" value="DALR_1"/>
    <property type="match status" value="1"/>
</dbReference>
<reference evidence="13" key="2">
    <citation type="journal article" date="2021" name="PeerJ">
        <title>Extensive microbial diversity within the chicken gut microbiome revealed by metagenomics and culture.</title>
        <authorList>
            <person name="Gilroy R."/>
            <person name="Ravi A."/>
            <person name="Getino M."/>
            <person name="Pursley I."/>
            <person name="Horton D.L."/>
            <person name="Alikhan N.F."/>
            <person name="Baker D."/>
            <person name="Gharbi K."/>
            <person name="Hall N."/>
            <person name="Watson M."/>
            <person name="Adriaenssens E.M."/>
            <person name="Foster-Nyarko E."/>
            <person name="Jarju S."/>
            <person name="Secka A."/>
            <person name="Antonio M."/>
            <person name="Oren A."/>
            <person name="Chaudhuri R.R."/>
            <person name="La Ragione R."/>
            <person name="Hildebrand F."/>
            <person name="Pallen M.J."/>
        </authorList>
    </citation>
    <scope>NUCLEOTIDE SEQUENCE</scope>
    <source>
        <strain evidence="13">CHK186-9395</strain>
    </source>
</reference>
<keyword evidence="4 10" id="KW-0547">Nucleotide-binding</keyword>
<dbReference type="PANTHER" id="PTHR11956:SF5">
    <property type="entry name" value="ARGININE--TRNA LIGASE, CYTOPLASMIC"/>
    <property type="match status" value="1"/>
</dbReference>
<dbReference type="Gene3D" id="3.40.50.620">
    <property type="entry name" value="HUPs"/>
    <property type="match status" value="1"/>
</dbReference>
<dbReference type="InterPro" id="IPR008909">
    <property type="entry name" value="DALR_anticod-bd"/>
</dbReference>
<gene>
    <name evidence="13" type="primary">argS</name>
    <name evidence="13" type="ORF">IAA62_00845</name>
</gene>
<dbReference type="InterPro" id="IPR014729">
    <property type="entry name" value="Rossmann-like_a/b/a_fold"/>
</dbReference>
<evidence type="ECO:0000256" key="8">
    <source>
        <dbReference type="ARBA" id="ARBA00049339"/>
    </source>
</evidence>
<dbReference type="SUPFAM" id="SSF47323">
    <property type="entry name" value="Anticodon-binding domain of a subclass of class I aminoacyl-tRNA synthetases"/>
    <property type="match status" value="1"/>
</dbReference>
<keyword evidence="3 10" id="KW-0436">Ligase</keyword>
<dbReference type="SUPFAM" id="SSF52374">
    <property type="entry name" value="Nucleotidylyl transferase"/>
    <property type="match status" value="1"/>
</dbReference>
<evidence type="ECO:0000256" key="6">
    <source>
        <dbReference type="ARBA" id="ARBA00022917"/>
    </source>
</evidence>
<evidence type="ECO:0000256" key="9">
    <source>
        <dbReference type="NCBIfam" id="TIGR00456"/>
    </source>
</evidence>
<evidence type="ECO:0000256" key="2">
    <source>
        <dbReference type="ARBA" id="ARBA00012837"/>
    </source>
</evidence>
<dbReference type="GO" id="GO:0005737">
    <property type="term" value="C:cytoplasm"/>
    <property type="evidence" value="ECO:0007669"/>
    <property type="project" value="UniProtKB-UniRule"/>
</dbReference>
<feature type="domain" description="Arginyl tRNA synthetase N-terminal" evidence="12">
    <location>
        <begin position="1"/>
        <end position="75"/>
    </location>
</feature>
<evidence type="ECO:0000259" key="12">
    <source>
        <dbReference type="SMART" id="SM01016"/>
    </source>
</evidence>
<dbReference type="GO" id="GO:0006420">
    <property type="term" value="P:arginyl-tRNA aminoacylation"/>
    <property type="evidence" value="ECO:0007669"/>
    <property type="project" value="UniProtKB-UniRule"/>
</dbReference>
<dbReference type="EC" id="6.1.1.19" evidence="2 9"/>
<comment type="similarity">
    <text evidence="1 10">Belongs to the class-I aminoacyl-tRNA synthetase family.</text>
</comment>
<evidence type="ECO:0000313" key="13">
    <source>
        <dbReference type="EMBL" id="HIV01092.1"/>
    </source>
</evidence>
<sequence>MNLYRELAKILDVDESLISRCPRPEMGDLSLPCFVLAKKEGVAPADVMPRYAKRALESELVADVKPMGAYLNFFINKNYLTKAVLNELKEVKFPNIGENKVVCIDYCSVNLAKYLHIGHFTTTIIGESLARICEALGYKVVRINYVGDYGTPFGKMVVAYKLWGNKEEIEERGMDAIQDLYVKFCADENEELLEKARYASSQIEKKSGTEYEIYKWIIDITIEETKRLISRMGISFDDWRGESTYNDKMEEPLEEIRLAGLSKVENGATIIDMNEYNLGVCVLKRSDGASLYVTRDLAAVEDRYNRYHFDEMLYVTASQQNSHFAKLFKICELLNKPYADKLHHIAYGMFSLPEGKIASRKGKQALFQDILDEAENEAYEVVKNRNLSEEKKDKIVKNVALSAISFSILKVDRIKDKVFDLKKAVSFDGETGPYIQYTYARCNSLIKKYLENYEFNDEIMPNFQNSAAGFALIKLLADRDEIILTAKERYEPSLISRYLLDICQIFNTYYNETRIVTEDEQESAGKINFVRTIKNVLEADMKLVCINPIDEM</sequence>
<dbReference type="InterPro" id="IPR005148">
    <property type="entry name" value="Arg-tRNA-synth_N"/>
</dbReference>
<dbReference type="SUPFAM" id="SSF55190">
    <property type="entry name" value="Arginyl-tRNA synthetase (ArgRS), N-terminal 'additional' domain"/>
    <property type="match status" value="1"/>
</dbReference>
<dbReference type="PRINTS" id="PR01038">
    <property type="entry name" value="TRNASYNTHARG"/>
</dbReference>
<dbReference type="SMART" id="SM00836">
    <property type="entry name" value="DALR_1"/>
    <property type="match status" value="1"/>
</dbReference>
<evidence type="ECO:0000256" key="4">
    <source>
        <dbReference type="ARBA" id="ARBA00022741"/>
    </source>
</evidence>
<evidence type="ECO:0000256" key="1">
    <source>
        <dbReference type="ARBA" id="ARBA00005594"/>
    </source>
</evidence>
<dbReference type="Proteomes" id="UP000886861">
    <property type="component" value="Unassembled WGS sequence"/>
</dbReference>
<dbReference type="InterPro" id="IPR036695">
    <property type="entry name" value="Arg-tRNA-synth_N_sf"/>
</dbReference>
<comment type="caution">
    <text evidence="13">The sequence shown here is derived from an EMBL/GenBank/DDBJ whole genome shotgun (WGS) entry which is preliminary data.</text>
</comment>
<keyword evidence="7 10" id="KW-0030">Aminoacyl-tRNA synthetase</keyword>
<dbReference type="NCBIfam" id="TIGR00456">
    <property type="entry name" value="argS"/>
    <property type="match status" value="1"/>
</dbReference>
<feature type="domain" description="DALR anticodon binding" evidence="11">
    <location>
        <begin position="435"/>
        <end position="552"/>
    </location>
</feature>
<dbReference type="Gene3D" id="3.30.1360.70">
    <property type="entry name" value="Arginyl tRNA synthetase N-terminal domain"/>
    <property type="match status" value="1"/>
</dbReference>
<dbReference type="GO" id="GO:0004814">
    <property type="term" value="F:arginine-tRNA ligase activity"/>
    <property type="evidence" value="ECO:0007669"/>
    <property type="project" value="UniProtKB-UniRule"/>
</dbReference>
<dbReference type="AlphaFoldDB" id="A0A9D1SYN4"/>
<evidence type="ECO:0000256" key="3">
    <source>
        <dbReference type="ARBA" id="ARBA00022598"/>
    </source>
</evidence>
<organism evidence="13 14">
    <name type="scientific">Candidatus Caccopulliclostridium gallistercoris</name>
    <dbReference type="NCBI Taxonomy" id="2840719"/>
    <lineage>
        <taxon>Bacteria</taxon>
        <taxon>Bacillati</taxon>
        <taxon>Bacillota</taxon>
        <taxon>Clostridia</taxon>
        <taxon>Candidatus Caccopulliclostridium</taxon>
    </lineage>
</organism>
<name>A0A9D1SYN4_9FIRM</name>
<dbReference type="Gene3D" id="1.10.730.10">
    <property type="entry name" value="Isoleucyl-tRNA Synthetase, Domain 1"/>
    <property type="match status" value="1"/>
</dbReference>
<dbReference type="FunFam" id="3.40.50.620:FF:000116">
    <property type="entry name" value="Arginine--tRNA ligase"/>
    <property type="match status" value="1"/>
</dbReference>
<dbReference type="EMBL" id="DVOJ01000004">
    <property type="protein sequence ID" value="HIV01092.1"/>
    <property type="molecule type" value="Genomic_DNA"/>
</dbReference>
<comment type="catalytic activity">
    <reaction evidence="8">
        <text>tRNA(Arg) + L-arginine + ATP = L-arginyl-tRNA(Arg) + AMP + diphosphate</text>
        <dbReference type="Rhea" id="RHEA:20301"/>
        <dbReference type="Rhea" id="RHEA-COMP:9658"/>
        <dbReference type="Rhea" id="RHEA-COMP:9673"/>
        <dbReference type="ChEBI" id="CHEBI:30616"/>
        <dbReference type="ChEBI" id="CHEBI:32682"/>
        <dbReference type="ChEBI" id="CHEBI:33019"/>
        <dbReference type="ChEBI" id="CHEBI:78442"/>
        <dbReference type="ChEBI" id="CHEBI:78513"/>
        <dbReference type="ChEBI" id="CHEBI:456215"/>
        <dbReference type="EC" id="6.1.1.19"/>
    </reaction>
</comment>
<evidence type="ECO:0000256" key="5">
    <source>
        <dbReference type="ARBA" id="ARBA00022840"/>
    </source>
</evidence>
<accession>A0A9D1SYN4</accession>
<dbReference type="SMART" id="SM01016">
    <property type="entry name" value="Arg_tRNA_synt_N"/>
    <property type="match status" value="1"/>
</dbReference>
<protein>
    <recommendedName>
        <fullName evidence="2 9">Arginine--tRNA ligase</fullName>
        <ecNumber evidence="2 9">6.1.1.19</ecNumber>
    </recommendedName>
</protein>
<dbReference type="InterPro" id="IPR035684">
    <property type="entry name" value="ArgRS_core"/>
</dbReference>
<dbReference type="PANTHER" id="PTHR11956">
    <property type="entry name" value="ARGINYL-TRNA SYNTHETASE"/>
    <property type="match status" value="1"/>
</dbReference>
<dbReference type="Pfam" id="PF03485">
    <property type="entry name" value="Arg_tRNA_synt_N"/>
    <property type="match status" value="1"/>
</dbReference>
<keyword evidence="5 10" id="KW-0067">ATP-binding</keyword>